<comment type="caution">
    <text evidence="1">The sequence shown here is derived from an EMBL/GenBank/DDBJ whole genome shotgun (WGS) entry which is preliminary data.</text>
</comment>
<dbReference type="AlphaFoldDB" id="A0A926I9P3"/>
<dbReference type="Pfam" id="PF16161">
    <property type="entry name" value="DUF4867"/>
    <property type="match status" value="1"/>
</dbReference>
<evidence type="ECO:0000313" key="2">
    <source>
        <dbReference type="Proteomes" id="UP000660861"/>
    </source>
</evidence>
<protein>
    <submittedName>
        <fullName evidence="1">DUF4867 family protein</fullName>
    </submittedName>
</protein>
<name>A0A926I9P3_9FIRM</name>
<organism evidence="1 2">
    <name type="scientific">Zongyangia hominis</name>
    <dbReference type="NCBI Taxonomy" id="2763677"/>
    <lineage>
        <taxon>Bacteria</taxon>
        <taxon>Bacillati</taxon>
        <taxon>Bacillota</taxon>
        <taxon>Clostridia</taxon>
        <taxon>Eubacteriales</taxon>
        <taxon>Oscillospiraceae</taxon>
        <taxon>Zongyangia</taxon>
    </lineage>
</organism>
<sequence length="222" mass="24237">MFDKLVQLNPDLAIKKVTDDSFRRYGFVVEGYDVSAMIAKAKEIVKIPESGCDYHPSVAELEALAPKELLEQMHYGEMPMQIGTCAGFGDSIGALEYHKGDETVIAVTDCLILIGCQSDIIDGKFDTKDAEAFYVPAGTVIETYGTCLHYGPCNVLESGFITLVCLPKGTNTPLDKPVVINNLEDKMLLAKNKWVICREGTGEAKDGAYVGIVGEDFKVKIK</sequence>
<dbReference type="EMBL" id="JACRTC010000001">
    <property type="protein sequence ID" value="MBC8569371.1"/>
    <property type="molecule type" value="Genomic_DNA"/>
</dbReference>
<reference evidence="1" key="1">
    <citation type="submission" date="2020-08" db="EMBL/GenBank/DDBJ databases">
        <title>Genome public.</title>
        <authorList>
            <person name="Liu C."/>
            <person name="Sun Q."/>
        </authorList>
    </citation>
    <scope>NUCLEOTIDE SEQUENCE</scope>
    <source>
        <strain evidence="1">NSJ-54</strain>
    </source>
</reference>
<dbReference type="InterPro" id="IPR024060">
    <property type="entry name" value="Ureidoglycolate_lyase_dom_sf"/>
</dbReference>
<proteinExistence type="predicted"/>
<gene>
    <name evidence="1" type="ORF">H8709_00815</name>
</gene>
<dbReference type="Gene3D" id="2.60.120.480">
    <property type="entry name" value="Ureidoglycolate hydrolase"/>
    <property type="match status" value="1"/>
</dbReference>
<accession>A0A926I9P3</accession>
<dbReference type="Proteomes" id="UP000660861">
    <property type="component" value="Unassembled WGS sequence"/>
</dbReference>
<dbReference type="GO" id="GO:0004848">
    <property type="term" value="F:ureidoglycolate hydrolase activity"/>
    <property type="evidence" value="ECO:0007669"/>
    <property type="project" value="InterPro"/>
</dbReference>
<evidence type="ECO:0000313" key="1">
    <source>
        <dbReference type="EMBL" id="MBC8569371.1"/>
    </source>
</evidence>
<keyword evidence="2" id="KW-1185">Reference proteome</keyword>
<dbReference type="RefSeq" id="WP_262396475.1">
    <property type="nucleotide sequence ID" value="NZ_JACRTC010000001.1"/>
</dbReference>
<dbReference type="InterPro" id="IPR032358">
    <property type="entry name" value="DUF4867"/>
</dbReference>